<feature type="disulfide bond" evidence="9">
    <location>
        <begin position="119"/>
        <end position="146"/>
    </location>
</feature>
<dbReference type="OMA" id="FARTEVI"/>
<reference evidence="11" key="2">
    <citation type="submission" date="2025-08" db="UniProtKB">
        <authorList>
            <consortium name="Ensembl"/>
        </authorList>
    </citation>
    <scope>IDENTIFICATION</scope>
</reference>
<dbReference type="Pfam" id="PF18453">
    <property type="entry name" value="C4bp_oligo"/>
    <property type="match status" value="1"/>
</dbReference>
<dbReference type="GO" id="GO:0045087">
    <property type="term" value="P:innate immune response"/>
    <property type="evidence" value="ECO:0007669"/>
    <property type="project" value="UniProtKB-KW"/>
</dbReference>
<protein>
    <recommendedName>
        <fullName evidence="10">Sushi domain-containing protein</fullName>
    </recommendedName>
</protein>
<sequence>MKPPTNHADSGVSYILHFISSCPVTFISYHQGCDFPPTIDHGYYVRTQAFSVFARTEVIYKCDKGYTLVGEARLSCSSSGWSPAAPQCKAFCLKPEIAHGKLSVDKTEYVQAENVNIQCDSGYMLVGPQSITCSESTTWDPEVPKCEWVVPEGCEHMLAGRKVMQCLPNPEDLKISLEMYKLSLEIELLELHRDNARKTTVDSPL</sequence>
<evidence type="ECO:0000313" key="11">
    <source>
        <dbReference type="Ensembl" id="ENSPLOP00000029611.1"/>
    </source>
</evidence>
<dbReference type="AlphaFoldDB" id="A0A8C9DC04"/>
<accession>A0A8C9DC04</accession>
<evidence type="ECO:0000313" key="12">
    <source>
        <dbReference type="Proteomes" id="UP000694399"/>
    </source>
</evidence>
<keyword evidence="12" id="KW-1185">Reference proteome</keyword>
<dbReference type="PROSITE" id="PS50923">
    <property type="entry name" value="SUSHI"/>
    <property type="match status" value="2"/>
</dbReference>
<evidence type="ECO:0000256" key="2">
    <source>
        <dbReference type="ARBA" id="ARBA00022659"/>
    </source>
</evidence>
<organism evidence="11 12">
    <name type="scientific">Panthera leo</name>
    <name type="common">Lion</name>
    <dbReference type="NCBI Taxonomy" id="9689"/>
    <lineage>
        <taxon>Eukaryota</taxon>
        <taxon>Metazoa</taxon>
        <taxon>Chordata</taxon>
        <taxon>Craniata</taxon>
        <taxon>Vertebrata</taxon>
        <taxon>Euteleostomi</taxon>
        <taxon>Mammalia</taxon>
        <taxon>Eutheria</taxon>
        <taxon>Laurasiatheria</taxon>
        <taxon>Carnivora</taxon>
        <taxon>Feliformia</taxon>
        <taxon>Felidae</taxon>
        <taxon>Pantherinae</taxon>
        <taxon>Panthera</taxon>
    </lineage>
</organism>
<dbReference type="PANTHER" id="PTHR45656">
    <property type="entry name" value="PROTEIN CBR-CLEC-78"/>
    <property type="match status" value="1"/>
</dbReference>
<dbReference type="InterPro" id="IPR000436">
    <property type="entry name" value="Sushi_SCR_CCP_dom"/>
</dbReference>
<dbReference type="GeneTree" id="ENSGT00940000154640"/>
<dbReference type="SMART" id="SM00032">
    <property type="entry name" value="CCP"/>
    <property type="match status" value="2"/>
</dbReference>
<dbReference type="Gene3D" id="1.20.5.3730">
    <property type="match status" value="1"/>
</dbReference>
<keyword evidence="6" id="KW-0180">Complement pathway</keyword>
<dbReference type="Gene3D" id="2.10.70.10">
    <property type="entry name" value="Complement Module, domain 1"/>
    <property type="match status" value="2"/>
</dbReference>
<dbReference type="Ensembl" id="ENSPLOT00000032694.1">
    <property type="protein sequence ID" value="ENSPLOP00000029611.1"/>
    <property type="gene ID" value="ENSPLOG00000021680.1"/>
</dbReference>
<dbReference type="GO" id="GO:0006958">
    <property type="term" value="P:complement activation, classical pathway"/>
    <property type="evidence" value="ECO:0007669"/>
    <property type="project" value="UniProtKB-KW"/>
</dbReference>
<keyword evidence="3" id="KW-0732">Signal</keyword>
<dbReference type="CDD" id="cd00033">
    <property type="entry name" value="CCP"/>
    <property type="match status" value="2"/>
</dbReference>
<evidence type="ECO:0000259" key="10">
    <source>
        <dbReference type="PROSITE" id="PS50923"/>
    </source>
</evidence>
<evidence type="ECO:0000256" key="8">
    <source>
        <dbReference type="ARBA" id="ARBA00023180"/>
    </source>
</evidence>
<evidence type="ECO:0000256" key="5">
    <source>
        <dbReference type="ARBA" id="ARBA00022859"/>
    </source>
</evidence>
<dbReference type="InterPro" id="IPR035976">
    <property type="entry name" value="Sushi/SCR/CCP_sf"/>
</dbReference>
<proteinExistence type="predicted"/>
<keyword evidence="1" id="KW-0399">Innate immunity</keyword>
<evidence type="ECO:0000256" key="9">
    <source>
        <dbReference type="PROSITE-ProRule" id="PRU00302"/>
    </source>
</evidence>
<dbReference type="FunFam" id="2.10.70.10:FF:000014">
    <property type="entry name" value="Membrane cofactor protein"/>
    <property type="match status" value="1"/>
</dbReference>
<feature type="domain" description="Sushi" evidence="10">
    <location>
        <begin position="91"/>
        <end position="148"/>
    </location>
</feature>
<dbReference type="Pfam" id="PF00084">
    <property type="entry name" value="Sushi"/>
    <property type="match status" value="2"/>
</dbReference>
<dbReference type="InterPro" id="IPR051277">
    <property type="entry name" value="SEZ6_CSMD_C4BPB_Regulators"/>
</dbReference>
<keyword evidence="4" id="KW-0677">Repeat</keyword>
<dbReference type="FunFam" id="2.10.70.10:FF:000070">
    <property type="entry name" value="Complement C3d receptor 2"/>
    <property type="match status" value="1"/>
</dbReference>
<name>A0A8C9DC04_PANLE</name>
<keyword evidence="8" id="KW-0325">Glycoprotein</keyword>
<evidence type="ECO:0000256" key="3">
    <source>
        <dbReference type="ARBA" id="ARBA00022729"/>
    </source>
</evidence>
<evidence type="ECO:0000256" key="6">
    <source>
        <dbReference type="ARBA" id="ARBA00022875"/>
    </source>
</evidence>
<reference evidence="11" key="1">
    <citation type="journal article" date="2019" name="bioRxiv">
        <title>Long live the king: chromosome-level assembly of the lion (Panthera leo) using linked-read, Hi-C, and long read data.</title>
        <authorList>
            <person name="Armstrong E.E."/>
            <person name="Taylor R.W."/>
            <person name="Miller D.E."/>
            <person name="Kaelin C."/>
            <person name="Barsh G."/>
            <person name="Hadly E.A."/>
            <person name="Petrov D."/>
        </authorList>
    </citation>
    <scope>NUCLEOTIDE SEQUENCE [LARGE SCALE GENOMIC DNA]</scope>
</reference>
<evidence type="ECO:0000256" key="1">
    <source>
        <dbReference type="ARBA" id="ARBA00022588"/>
    </source>
</evidence>
<feature type="disulfide bond" evidence="9">
    <location>
        <begin position="33"/>
        <end position="76"/>
    </location>
</feature>
<dbReference type="PROSITE" id="PS51257">
    <property type="entry name" value="PROKAR_LIPOPROTEIN"/>
    <property type="match status" value="1"/>
</dbReference>
<evidence type="ECO:0000256" key="4">
    <source>
        <dbReference type="ARBA" id="ARBA00022737"/>
    </source>
</evidence>
<feature type="domain" description="Sushi" evidence="10">
    <location>
        <begin position="31"/>
        <end position="90"/>
    </location>
</feature>
<dbReference type="InterPro" id="IPR040514">
    <property type="entry name" value="C4bp_oligo"/>
</dbReference>
<keyword evidence="5" id="KW-0391">Immunity</keyword>
<comment type="caution">
    <text evidence="9">Lacks conserved residue(s) required for the propagation of feature annotation.</text>
</comment>
<dbReference type="SUPFAM" id="SSF57535">
    <property type="entry name" value="Complement control module/SCR domain"/>
    <property type="match status" value="2"/>
</dbReference>
<evidence type="ECO:0000256" key="7">
    <source>
        <dbReference type="ARBA" id="ARBA00023157"/>
    </source>
</evidence>
<reference evidence="11" key="3">
    <citation type="submission" date="2025-09" db="UniProtKB">
        <authorList>
            <consortium name="Ensembl"/>
        </authorList>
    </citation>
    <scope>IDENTIFICATION</scope>
</reference>
<dbReference type="Proteomes" id="UP000694399">
    <property type="component" value="Chromosome F2"/>
</dbReference>
<dbReference type="PANTHER" id="PTHR45656:SF4">
    <property type="entry name" value="PROTEIN CBR-CLEC-78"/>
    <property type="match status" value="1"/>
</dbReference>
<keyword evidence="2 9" id="KW-0768">Sushi</keyword>
<keyword evidence="7 9" id="KW-1015">Disulfide bond</keyword>